<keyword evidence="3" id="KW-1185">Reference proteome</keyword>
<name>A0A4Q1C5N5_9BACT</name>
<comment type="caution">
    <text evidence="2">The sequence shown here is derived from an EMBL/GenBank/DDBJ whole genome shotgun (WGS) entry which is preliminary data.</text>
</comment>
<dbReference type="InterPro" id="IPR010775">
    <property type="entry name" value="DUF1365"/>
</dbReference>
<dbReference type="AlphaFoldDB" id="A0A4Q1C5N5"/>
<sequence>MNSCLYECHVMHARFAPKAHRFVYRIFLFALDLDELDTLHRKLRLFSFNRRNLYSFRDADYLPTHESVFNGSAVDSANRKSEIVNLKSRVVSHLAQHGIDLTGGRVLLVSLPRVLGYLFNPVSFYFCYDRSGTPVAALPEVTNTFKEMKPYLLGPATLADGAFRLRLPKHFYVSPFSDVDVSFDFQLRTPGDRLSIQIDDYIGAARTLTSTLAGPRQPLTDGRLAWFTLKYPLITLKVISLIHWHALRLWLKNVPWFAKSARAADQRALYRPHASIARDTMIKDQGPGTAEISSPNPLSPKSAGLSPSSLSP</sequence>
<gene>
    <name evidence="2" type="ORF">ESB00_18945</name>
</gene>
<evidence type="ECO:0000313" key="3">
    <source>
        <dbReference type="Proteomes" id="UP000290218"/>
    </source>
</evidence>
<dbReference type="Proteomes" id="UP000290218">
    <property type="component" value="Unassembled WGS sequence"/>
</dbReference>
<evidence type="ECO:0000256" key="1">
    <source>
        <dbReference type="SAM" id="MobiDB-lite"/>
    </source>
</evidence>
<accession>A0A4Q1C5N5</accession>
<organism evidence="2 3">
    <name type="scientific">Oleiharenicola lentus</name>
    <dbReference type="NCBI Taxonomy" id="2508720"/>
    <lineage>
        <taxon>Bacteria</taxon>
        <taxon>Pseudomonadati</taxon>
        <taxon>Verrucomicrobiota</taxon>
        <taxon>Opitutia</taxon>
        <taxon>Opitutales</taxon>
        <taxon>Opitutaceae</taxon>
        <taxon>Oleiharenicola</taxon>
    </lineage>
</organism>
<dbReference type="PANTHER" id="PTHR33973:SF4">
    <property type="entry name" value="OS07G0153300 PROTEIN"/>
    <property type="match status" value="1"/>
</dbReference>
<dbReference type="Pfam" id="PF07103">
    <property type="entry name" value="DUF1365"/>
    <property type="match status" value="1"/>
</dbReference>
<proteinExistence type="predicted"/>
<dbReference type="OrthoDB" id="9778801at2"/>
<dbReference type="RefSeq" id="WP_129049776.1">
    <property type="nucleotide sequence ID" value="NZ_SDHX01000002.1"/>
</dbReference>
<reference evidence="2 3" key="1">
    <citation type="submission" date="2019-01" db="EMBL/GenBank/DDBJ databases">
        <title>Lacunisphaera sp. strain TWA-58.</title>
        <authorList>
            <person name="Chen W.-M."/>
        </authorList>
    </citation>
    <scope>NUCLEOTIDE SEQUENCE [LARGE SCALE GENOMIC DNA]</scope>
    <source>
        <strain evidence="2 3">TWA-58</strain>
    </source>
</reference>
<evidence type="ECO:0000313" key="2">
    <source>
        <dbReference type="EMBL" id="RXK53764.1"/>
    </source>
</evidence>
<protein>
    <submittedName>
        <fullName evidence="2">DUF1365 domain-containing protein</fullName>
    </submittedName>
</protein>
<feature type="region of interest" description="Disordered" evidence="1">
    <location>
        <begin position="282"/>
        <end position="312"/>
    </location>
</feature>
<dbReference type="EMBL" id="SDHX01000002">
    <property type="protein sequence ID" value="RXK53764.1"/>
    <property type="molecule type" value="Genomic_DNA"/>
</dbReference>
<dbReference type="PANTHER" id="PTHR33973">
    <property type="entry name" value="OS07G0153300 PROTEIN"/>
    <property type="match status" value="1"/>
</dbReference>